<dbReference type="Proteomes" id="UP001362999">
    <property type="component" value="Unassembled WGS sequence"/>
</dbReference>
<evidence type="ECO:0000313" key="2">
    <source>
        <dbReference type="EMBL" id="KAK7052756.1"/>
    </source>
</evidence>
<proteinExistence type="predicted"/>
<sequence length="914" mass="99102">MSSSSSASTSTPSAIATLCAFPSMLAARSFDALHLGLRRFSSSETDAFNLKSGPKSRAFETIWDVALASSGDKILVLRGIRHPRAAHISILIHMYLRDSPLSSSAFSKSSMPHGGLQSTHPATTLLIQCSAAAVFAHVAALWGMDNTRYKERRRRQPQMESALAFARIDHGLPNLVLSLHNAFFRIRCRPGIPIHSTRSVESPCNPSLLRAISASCCDPVEECAVCASSSSSLFPKRRTLSCEMLSVGINNRKLLLQSNLCTSGLACSLFMCLSTSLFTDQRELVSGSLIHQQADHDLCATCRALSFEVVQCGALLFIASKASFLRWKARKALDSSASVAPDSVLVSASLAALEALARGDAERRWALTRAGDDGYDNRLGAGVRCESRIRLKAILMCSLARYPTYIVDSRVSVSVPPDLPRFTCPNPYLSTALVPIPLDQFFLSYSSPMRYVYVYITIPSFTSSPLIHLLSSPIDVNRLCPPPSFLPPPSSSPSLTSSRAFYSHSHFDIVWISAFKPRRFLLHHDFTRPFFLCLDLHPSFLPSGLLLDPLLPVSLFCKHPQTGAPSPSLSLSISAAPAAAAGPHTHATPEDESDDNEDQDHDQDDFFRLPRMMMMKSAASSLRRMWMWMSPASTSQAPPSSTSSSTSRAPPPPHPRSYRALALLRVDSPEFTELVEAYAGLMRELLVSGFIIARRSFPPSSLFLSPSFHVDRSLTRFLTDELRPADHARTTCVRAQQAVYVGGVLAADGGCVCGGGGGSCPVPRRWSGEEEGGGCLGKRERGKSDLGGKGKKALGDAEAQIVGGGLRGEEGGGDDEDDKVHDEDREEEGEEDGERELVPLLDKSSGTSFLPLSSHSAPAYTPLGFSPPPLRDPLLDVIVVVHVVVGATLSHAAFMVPTREDLAGLVWGRERRRS</sequence>
<dbReference type="EMBL" id="JAWWNJ010000007">
    <property type="protein sequence ID" value="KAK7052756.1"/>
    <property type="molecule type" value="Genomic_DNA"/>
</dbReference>
<name>A0AAW0DM90_9AGAR</name>
<gene>
    <name evidence="2" type="ORF">R3P38DRAFT_3596097</name>
</gene>
<keyword evidence="3" id="KW-1185">Reference proteome</keyword>
<evidence type="ECO:0000256" key="1">
    <source>
        <dbReference type="SAM" id="MobiDB-lite"/>
    </source>
</evidence>
<feature type="compositionally biased region" description="Basic and acidic residues" evidence="1">
    <location>
        <begin position="777"/>
        <end position="788"/>
    </location>
</feature>
<accession>A0AAW0DM90</accession>
<feature type="compositionally biased region" description="Low complexity" evidence="1">
    <location>
        <begin position="577"/>
        <end position="586"/>
    </location>
</feature>
<dbReference type="AlphaFoldDB" id="A0AAW0DM90"/>
<feature type="region of interest" description="Disordered" evidence="1">
    <location>
        <begin position="762"/>
        <end position="837"/>
    </location>
</feature>
<feature type="compositionally biased region" description="Acidic residues" evidence="1">
    <location>
        <begin position="824"/>
        <end position="834"/>
    </location>
</feature>
<protein>
    <submittedName>
        <fullName evidence="2">Uncharacterized protein</fullName>
    </submittedName>
</protein>
<comment type="caution">
    <text evidence="2">The sequence shown here is derived from an EMBL/GenBank/DDBJ whole genome shotgun (WGS) entry which is preliminary data.</text>
</comment>
<feature type="compositionally biased region" description="Low complexity" evidence="1">
    <location>
        <begin position="633"/>
        <end position="648"/>
    </location>
</feature>
<reference evidence="2 3" key="1">
    <citation type="journal article" date="2024" name="J Genomics">
        <title>Draft genome sequencing and assembly of Favolaschia claudopus CIRM-BRFM 2984 isolated from oak limbs.</title>
        <authorList>
            <person name="Navarro D."/>
            <person name="Drula E."/>
            <person name="Chaduli D."/>
            <person name="Cazenave R."/>
            <person name="Ahrendt S."/>
            <person name="Wang J."/>
            <person name="Lipzen A."/>
            <person name="Daum C."/>
            <person name="Barry K."/>
            <person name="Grigoriev I.V."/>
            <person name="Favel A."/>
            <person name="Rosso M.N."/>
            <person name="Martin F."/>
        </authorList>
    </citation>
    <scope>NUCLEOTIDE SEQUENCE [LARGE SCALE GENOMIC DNA]</scope>
    <source>
        <strain evidence="2 3">CIRM-BRFM 2984</strain>
    </source>
</reference>
<feature type="compositionally biased region" description="Acidic residues" evidence="1">
    <location>
        <begin position="590"/>
        <end position="603"/>
    </location>
</feature>
<feature type="region of interest" description="Disordered" evidence="1">
    <location>
        <begin position="633"/>
        <end position="655"/>
    </location>
</feature>
<organism evidence="2 3">
    <name type="scientific">Favolaschia claudopus</name>
    <dbReference type="NCBI Taxonomy" id="2862362"/>
    <lineage>
        <taxon>Eukaryota</taxon>
        <taxon>Fungi</taxon>
        <taxon>Dikarya</taxon>
        <taxon>Basidiomycota</taxon>
        <taxon>Agaricomycotina</taxon>
        <taxon>Agaricomycetes</taxon>
        <taxon>Agaricomycetidae</taxon>
        <taxon>Agaricales</taxon>
        <taxon>Marasmiineae</taxon>
        <taxon>Mycenaceae</taxon>
        <taxon>Favolaschia</taxon>
    </lineage>
</organism>
<feature type="region of interest" description="Disordered" evidence="1">
    <location>
        <begin position="577"/>
        <end position="606"/>
    </location>
</feature>
<evidence type="ECO:0000313" key="3">
    <source>
        <dbReference type="Proteomes" id="UP001362999"/>
    </source>
</evidence>